<accession>A0A0B0MAJ3</accession>
<evidence type="ECO:0000313" key="1">
    <source>
        <dbReference type="EMBL" id="KHF97749.1"/>
    </source>
</evidence>
<proteinExistence type="predicted"/>
<sequence>MRRVKVNLVLSVTMGKAQLILEL</sequence>
<dbReference type="EMBL" id="JRRC01016277">
    <property type="protein sequence ID" value="KHF97749.1"/>
    <property type="molecule type" value="Genomic_DNA"/>
</dbReference>
<reference evidence="2" key="1">
    <citation type="submission" date="2014-09" db="EMBL/GenBank/DDBJ databases">
        <authorList>
            <person name="Mudge J."/>
            <person name="Ramaraj T."/>
            <person name="Lindquist I.E."/>
            <person name="Bharti A.K."/>
            <person name="Sundararajan A."/>
            <person name="Cameron C.T."/>
            <person name="Woodward J.E."/>
            <person name="May G.D."/>
            <person name="Brubaker C."/>
            <person name="Broadhvest J."/>
            <person name="Wilkins T.A."/>
        </authorList>
    </citation>
    <scope>NUCLEOTIDE SEQUENCE</scope>
    <source>
        <strain evidence="2">cv. AKA8401</strain>
    </source>
</reference>
<keyword evidence="2" id="KW-1185">Reference proteome</keyword>
<dbReference type="AlphaFoldDB" id="A0A0B0MAJ3"/>
<dbReference type="Proteomes" id="UP000032142">
    <property type="component" value="Unassembled WGS sequence"/>
</dbReference>
<gene>
    <name evidence="1" type="ORF">F383_37135</name>
</gene>
<evidence type="ECO:0000313" key="2">
    <source>
        <dbReference type="Proteomes" id="UP000032142"/>
    </source>
</evidence>
<name>A0A0B0MAJ3_GOSAR</name>
<organism evidence="1 2">
    <name type="scientific">Gossypium arboreum</name>
    <name type="common">Tree cotton</name>
    <name type="synonym">Gossypium nanking</name>
    <dbReference type="NCBI Taxonomy" id="29729"/>
    <lineage>
        <taxon>Eukaryota</taxon>
        <taxon>Viridiplantae</taxon>
        <taxon>Streptophyta</taxon>
        <taxon>Embryophyta</taxon>
        <taxon>Tracheophyta</taxon>
        <taxon>Spermatophyta</taxon>
        <taxon>Magnoliopsida</taxon>
        <taxon>eudicotyledons</taxon>
        <taxon>Gunneridae</taxon>
        <taxon>Pentapetalae</taxon>
        <taxon>rosids</taxon>
        <taxon>malvids</taxon>
        <taxon>Malvales</taxon>
        <taxon>Malvaceae</taxon>
        <taxon>Malvoideae</taxon>
        <taxon>Gossypium</taxon>
    </lineage>
</organism>
<comment type="caution">
    <text evidence="1">The sequence shown here is derived from an EMBL/GenBank/DDBJ whole genome shotgun (WGS) entry which is preliminary data.</text>
</comment>
<protein>
    <submittedName>
        <fullName evidence="1">Uncharacterized protein</fullName>
    </submittedName>
</protein>